<gene>
    <name evidence="4" type="ORF">B0T16DRAFT_324891</name>
</gene>
<comment type="caution">
    <text evidence="4">The sequence shown here is derived from an EMBL/GenBank/DDBJ whole genome shotgun (WGS) entry which is preliminary data.</text>
</comment>
<dbReference type="SUPFAM" id="SSF49899">
    <property type="entry name" value="Concanavalin A-like lectins/glucanases"/>
    <property type="match status" value="1"/>
</dbReference>
<keyword evidence="2" id="KW-0119">Carbohydrate metabolism</keyword>
<dbReference type="InterPro" id="IPR013319">
    <property type="entry name" value="GH11/12"/>
</dbReference>
<name>A0AA39YA11_9PEZI</name>
<dbReference type="Pfam" id="PF01670">
    <property type="entry name" value="Glyco_hydro_12"/>
    <property type="match status" value="1"/>
</dbReference>
<dbReference type="EMBL" id="JAULSV010000003">
    <property type="protein sequence ID" value="KAK0648115.1"/>
    <property type="molecule type" value="Genomic_DNA"/>
</dbReference>
<keyword evidence="5" id="KW-1185">Reference proteome</keyword>
<comment type="similarity">
    <text evidence="1 2">Belongs to the glycosyl hydrolase 12 (cellulase H) family.</text>
</comment>
<evidence type="ECO:0000313" key="4">
    <source>
        <dbReference type="EMBL" id="KAK0648115.1"/>
    </source>
</evidence>
<dbReference type="Gene3D" id="2.60.120.180">
    <property type="match status" value="1"/>
</dbReference>
<evidence type="ECO:0000256" key="1">
    <source>
        <dbReference type="ARBA" id="ARBA00005519"/>
    </source>
</evidence>
<protein>
    <submittedName>
        <fullName evidence="4">Concanavalin A-like lectin/glucanase domain-containing protein</fullName>
    </submittedName>
</protein>
<dbReference type="PANTHER" id="PTHR34002">
    <property type="entry name" value="BLR1656 PROTEIN"/>
    <property type="match status" value="1"/>
</dbReference>
<evidence type="ECO:0000313" key="5">
    <source>
        <dbReference type="Proteomes" id="UP001174936"/>
    </source>
</evidence>
<evidence type="ECO:0000256" key="2">
    <source>
        <dbReference type="RuleBase" id="RU361163"/>
    </source>
</evidence>
<dbReference type="GO" id="GO:0008810">
    <property type="term" value="F:cellulase activity"/>
    <property type="evidence" value="ECO:0007669"/>
    <property type="project" value="InterPro"/>
</dbReference>
<feature type="chain" id="PRO_5041420765" evidence="3">
    <location>
        <begin position="20"/>
        <end position="244"/>
    </location>
</feature>
<keyword evidence="3" id="KW-0732">Signal</keyword>
<feature type="signal peptide" evidence="3">
    <location>
        <begin position="1"/>
        <end position="19"/>
    </location>
</feature>
<sequence length="244" mass="26922">MKASTLFLAHLVALATSTAIEPRQQATLCKQYEYWSGNGYEMNNNLWGKDSATSGSQCTYLNSASDNGIAWSTTWTWQGAPNNVKSYVYSGRQVAKGRKISQISSMPTSVSWRYSTSVRANVAYDIFTAADPNHVNSSGDYELMIWLGRFDVYPIGQSRGMVTVGGQQWDLWIGMNGNMKVFSFIAPQTTNQWSGDAKVFFNYLQQSQGFPASSQNLIVYQFGTEAFTGGPATFTVSNWSASVS</sequence>
<keyword evidence="2" id="KW-0624">Polysaccharide degradation</keyword>
<dbReference type="Proteomes" id="UP001174936">
    <property type="component" value="Unassembled WGS sequence"/>
</dbReference>
<dbReference type="GO" id="GO:0000272">
    <property type="term" value="P:polysaccharide catabolic process"/>
    <property type="evidence" value="ECO:0007669"/>
    <property type="project" value="UniProtKB-KW"/>
</dbReference>
<accession>A0AA39YA11</accession>
<dbReference type="PANTHER" id="PTHR34002:SF10">
    <property type="entry name" value="PUTATIVE-RELATED"/>
    <property type="match status" value="1"/>
</dbReference>
<dbReference type="InterPro" id="IPR002594">
    <property type="entry name" value="GH12"/>
</dbReference>
<dbReference type="InterPro" id="IPR013320">
    <property type="entry name" value="ConA-like_dom_sf"/>
</dbReference>
<evidence type="ECO:0000256" key="3">
    <source>
        <dbReference type="SAM" id="SignalP"/>
    </source>
</evidence>
<dbReference type="AlphaFoldDB" id="A0AA39YA11"/>
<keyword evidence="2" id="KW-0378">Hydrolase</keyword>
<proteinExistence type="inferred from homology"/>
<organism evidence="4 5">
    <name type="scientific">Cercophora newfieldiana</name>
    <dbReference type="NCBI Taxonomy" id="92897"/>
    <lineage>
        <taxon>Eukaryota</taxon>
        <taxon>Fungi</taxon>
        <taxon>Dikarya</taxon>
        <taxon>Ascomycota</taxon>
        <taxon>Pezizomycotina</taxon>
        <taxon>Sordariomycetes</taxon>
        <taxon>Sordariomycetidae</taxon>
        <taxon>Sordariales</taxon>
        <taxon>Lasiosphaeriaceae</taxon>
        <taxon>Cercophora</taxon>
    </lineage>
</organism>
<keyword evidence="2" id="KW-0326">Glycosidase</keyword>
<reference evidence="4" key="1">
    <citation type="submission" date="2023-06" db="EMBL/GenBank/DDBJ databases">
        <title>Genome-scale phylogeny and comparative genomics of the fungal order Sordariales.</title>
        <authorList>
            <consortium name="Lawrence Berkeley National Laboratory"/>
            <person name="Hensen N."/>
            <person name="Bonometti L."/>
            <person name="Westerberg I."/>
            <person name="Brannstrom I.O."/>
            <person name="Guillou S."/>
            <person name="Cros-Aarteil S."/>
            <person name="Calhoun S."/>
            <person name="Haridas S."/>
            <person name="Kuo A."/>
            <person name="Mondo S."/>
            <person name="Pangilinan J."/>
            <person name="Riley R."/>
            <person name="Labutti K."/>
            <person name="Andreopoulos B."/>
            <person name="Lipzen A."/>
            <person name="Chen C."/>
            <person name="Yanf M."/>
            <person name="Daum C."/>
            <person name="Ng V."/>
            <person name="Clum A."/>
            <person name="Steindorff A."/>
            <person name="Ohm R."/>
            <person name="Martin F."/>
            <person name="Silar P."/>
            <person name="Natvig D."/>
            <person name="Lalanne C."/>
            <person name="Gautier V."/>
            <person name="Ament-Velasquez S.L."/>
            <person name="Kruys A."/>
            <person name="Hutchinson M.I."/>
            <person name="Powell A.J."/>
            <person name="Barry K."/>
            <person name="Miller A.N."/>
            <person name="Grigoriev I.V."/>
            <person name="Debuchy R."/>
            <person name="Gladieux P."/>
            <person name="Thoren M.H."/>
            <person name="Johannesson H."/>
        </authorList>
    </citation>
    <scope>NUCLEOTIDE SEQUENCE</scope>
    <source>
        <strain evidence="4">SMH2532-1</strain>
    </source>
</reference>